<reference evidence="9 10" key="1">
    <citation type="submission" date="2019-05" db="EMBL/GenBank/DDBJ databases">
        <title>Comparative genomics and metabolomics analyses of clavulanic acid producing Streptomyces species provides insight into specialized metabolism and evolution of beta-lactam biosynthetic gene clusters.</title>
        <authorList>
            <person name="Moore M.A."/>
            <person name="Cruz-Morales P."/>
            <person name="Barona Gomez F."/>
            <person name="Kapil T."/>
        </authorList>
    </citation>
    <scope>NUCLEOTIDE SEQUENCE [LARGE SCALE GENOMIC DNA]</scope>
    <source>
        <strain evidence="9 10">NRRL 5741</strain>
    </source>
</reference>
<keyword evidence="4" id="KW-0274">FAD</keyword>
<evidence type="ECO:0000259" key="7">
    <source>
        <dbReference type="Pfam" id="PF00732"/>
    </source>
</evidence>
<feature type="domain" description="Glucose-methanol-choline oxidoreductase C-terminal" evidence="8">
    <location>
        <begin position="485"/>
        <end position="615"/>
    </location>
</feature>
<evidence type="ECO:0000256" key="6">
    <source>
        <dbReference type="SAM" id="MobiDB-lite"/>
    </source>
</evidence>
<dbReference type="Gene3D" id="3.50.50.60">
    <property type="entry name" value="FAD/NAD(P)-binding domain"/>
    <property type="match status" value="2"/>
</dbReference>
<dbReference type="Pfam" id="PF05199">
    <property type="entry name" value="GMC_oxred_C"/>
    <property type="match status" value="1"/>
</dbReference>
<dbReference type="Pfam" id="PF13450">
    <property type="entry name" value="NAD_binding_8"/>
    <property type="match status" value="1"/>
</dbReference>
<accession>A0A646KMP3</accession>
<feature type="region of interest" description="Disordered" evidence="6">
    <location>
        <begin position="209"/>
        <end position="241"/>
    </location>
</feature>
<dbReference type="PANTHER" id="PTHR42784:SF1">
    <property type="entry name" value="PYRANOSE 2-OXIDASE"/>
    <property type="match status" value="1"/>
</dbReference>
<organism evidence="9 10">
    <name type="scientific">Streptomyces jumonjinensis</name>
    <dbReference type="NCBI Taxonomy" id="1945"/>
    <lineage>
        <taxon>Bacteria</taxon>
        <taxon>Bacillati</taxon>
        <taxon>Actinomycetota</taxon>
        <taxon>Actinomycetes</taxon>
        <taxon>Kitasatosporales</taxon>
        <taxon>Streptomycetaceae</taxon>
        <taxon>Streptomyces</taxon>
    </lineage>
</organism>
<dbReference type="InterPro" id="IPR051473">
    <property type="entry name" value="P2Ox-like"/>
</dbReference>
<comment type="caution">
    <text evidence="9">The sequence shown here is derived from an EMBL/GenBank/DDBJ whole genome shotgun (WGS) entry which is preliminary data.</text>
</comment>
<evidence type="ECO:0000313" key="10">
    <source>
        <dbReference type="Proteomes" id="UP000419138"/>
    </source>
</evidence>
<sequence>MNQTPTPQRRSQPYDVIVVGAGIAGSILARRLGELGRRVLVLEAGERAADPERAHREALERYLTAPVKMPDSPYRENPAAAWPGGTDVTGLPGGGYRSAGHLVQRGELPYSSGYLRVNGGTGNVWTGLTPRMLPEDFDTEAFGYGRRWPISYADLEPYYRAAEREIGVAADAGEQRERLGLPFPEGYVYPMRPIPPSRLDRAVAARLDGRRVGDPGSPDPVELRVTGTPQGRNSTPDPEYDGGRGYVPIGAHGRPDPASRCAGSATCVPHCPSYAKYTPLKTQARWAPSVTLTARAVVSRVLVDGTGRAVGVEYLSYEGGGGAYGGGSGGSYDGGSGATRQHTAHTTYTAYADVVVLAAHAIENARLLLLSDLAGRSDQVGRNLMDHPVLLTWGLLPEQAGPYRGPASTSGLEGFRAGPARRARAPFRIEIGNWGWAWAKGPVDGDVAELLGRGLLGTELRHALRDRVGRQFTLQFELEQGADPANRITLDPVLRDALGLPRPVATYGLDTHVRDGIAAAKTVSDQIFGLLGAEDRTAYEPAEAWAGRFEHRGRTYAFRGAGHAAGTHIMGDSAATSVVDSWQRCWDHPGLYAVGCGSMPSVATSNPTLTMAALALRSAERIEAELTERDRPLAVLNPGAHA</sequence>
<dbReference type="SUPFAM" id="SSF51905">
    <property type="entry name" value="FAD/NAD(P)-binding domain"/>
    <property type="match status" value="1"/>
</dbReference>
<evidence type="ECO:0000256" key="3">
    <source>
        <dbReference type="ARBA" id="ARBA00022630"/>
    </source>
</evidence>
<dbReference type="EMBL" id="VCLA01000170">
    <property type="protein sequence ID" value="MQT03338.1"/>
    <property type="molecule type" value="Genomic_DNA"/>
</dbReference>
<dbReference type="Proteomes" id="UP000419138">
    <property type="component" value="Unassembled WGS sequence"/>
</dbReference>
<dbReference type="GO" id="GO:0050660">
    <property type="term" value="F:flavin adenine dinucleotide binding"/>
    <property type="evidence" value="ECO:0007669"/>
    <property type="project" value="InterPro"/>
</dbReference>
<dbReference type="InterPro" id="IPR007867">
    <property type="entry name" value="GMC_OxRtase_C"/>
</dbReference>
<evidence type="ECO:0000256" key="1">
    <source>
        <dbReference type="ARBA" id="ARBA00001974"/>
    </source>
</evidence>
<feature type="domain" description="Glucose-methanol-choline oxidoreductase N-terminal" evidence="7">
    <location>
        <begin position="289"/>
        <end position="389"/>
    </location>
</feature>
<evidence type="ECO:0000259" key="8">
    <source>
        <dbReference type="Pfam" id="PF05199"/>
    </source>
</evidence>
<dbReference type="InterPro" id="IPR000172">
    <property type="entry name" value="GMC_OxRdtase_N"/>
</dbReference>
<proteinExistence type="inferred from homology"/>
<dbReference type="PANTHER" id="PTHR42784">
    <property type="entry name" value="PYRANOSE 2-OXIDASE"/>
    <property type="match status" value="1"/>
</dbReference>
<feature type="compositionally biased region" description="Polar residues" evidence="6">
    <location>
        <begin position="227"/>
        <end position="236"/>
    </location>
</feature>
<dbReference type="Pfam" id="PF00732">
    <property type="entry name" value="GMC_oxred_N"/>
    <property type="match status" value="1"/>
</dbReference>
<dbReference type="GO" id="GO:0016614">
    <property type="term" value="F:oxidoreductase activity, acting on CH-OH group of donors"/>
    <property type="evidence" value="ECO:0007669"/>
    <property type="project" value="InterPro"/>
</dbReference>
<dbReference type="RefSeq" id="WP_323392633.1">
    <property type="nucleotide sequence ID" value="NZ_JBEPDZ010000002.1"/>
</dbReference>
<dbReference type="AlphaFoldDB" id="A0A646KMP3"/>
<protein>
    <submittedName>
        <fullName evidence="9">GMC family oxidoreductase</fullName>
    </submittedName>
</protein>
<evidence type="ECO:0000256" key="4">
    <source>
        <dbReference type="ARBA" id="ARBA00022827"/>
    </source>
</evidence>
<evidence type="ECO:0000313" key="9">
    <source>
        <dbReference type="EMBL" id="MQT03338.1"/>
    </source>
</evidence>
<evidence type="ECO:0000256" key="5">
    <source>
        <dbReference type="ARBA" id="ARBA00023002"/>
    </source>
</evidence>
<comment type="cofactor">
    <cofactor evidence="1">
        <name>FAD</name>
        <dbReference type="ChEBI" id="CHEBI:57692"/>
    </cofactor>
</comment>
<gene>
    <name evidence="9" type="ORF">FF041_25045</name>
</gene>
<keyword evidence="3" id="KW-0285">Flavoprotein</keyword>
<evidence type="ECO:0000256" key="2">
    <source>
        <dbReference type="ARBA" id="ARBA00010790"/>
    </source>
</evidence>
<name>A0A646KMP3_STRJU</name>
<dbReference type="InterPro" id="IPR036188">
    <property type="entry name" value="FAD/NAD-bd_sf"/>
</dbReference>
<keyword evidence="5" id="KW-0560">Oxidoreductase</keyword>
<keyword evidence="10" id="KW-1185">Reference proteome</keyword>
<comment type="similarity">
    <text evidence="2">Belongs to the GMC oxidoreductase family.</text>
</comment>